<evidence type="ECO:0000256" key="4">
    <source>
        <dbReference type="ARBA" id="ARBA00023012"/>
    </source>
</evidence>
<dbReference type="PANTHER" id="PTHR42713:SF3">
    <property type="entry name" value="TRANSCRIPTIONAL REGULATORY PROTEIN HPTR"/>
    <property type="match status" value="1"/>
</dbReference>
<keyword evidence="4" id="KW-0902">Two-component regulatory system</keyword>
<dbReference type="InterPro" id="IPR009057">
    <property type="entry name" value="Homeodomain-like_sf"/>
</dbReference>
<evidence type="ECO:0000256" key="1">
    <source>
        <dbReference type="ARBA" id="ARBA00004496"/>
    </source>
</evidence>
<evidence type="ECO:0000313" key="12">
    <source>
        <dbReference type="Proteomes" id="UP000665561"/>
    </source>
</evidence>
<dbReference type="Pfam" id="PF00072">
    <property type="entry name" value="Response_reg"/>
    <property type="match status" value="1"/>
</dbReference>
<evidence type="ECO:0000259" key="10">
    <source>
        <dbReference type="PROSITE" id="PS50110"/>
    </source>
</evidence>
<evidence type="ECO:0000313" key="11">
    <source>
        <dbReference type="EMBL" id="NBD25767.1"/>
    </source>
</evidence>
<dbReference type="CDD" id="cd17536">
    <property type="entry name" value="REC_YesN-like"/>
    <property type="match status" value="1"/>
</dbReference>
<sequence length="544" mass="61796">MLKLIIADDELPVREAFSRLIDWSSNGIELCATAAHGAEALELIERHRPELLLTDIKMPNLDGLQLMEEMQARGYFATTLLLSGYNDFHLVQKALKLGAFDYILKPCHPLDVLKAVLQAKEAALAAMDRKKENDDWENQWRQNVSLAKTQLLGDWLHRAESPWENRVDRARTLGIQLPETGLNLAIIRLEFKNNASYGHAAHDRELIRYAALNIVKETMDGFGASYETFRDKEDMIVIWHESSGSRQTIRAKLERLQHHILVYLKITATIGCSDRPGSLHVLNIEYGQARHALDLSFFQGPGGIYFYADHLKAEEREAAEQSLRLEELERLFFDKLKGGQYSEVIDCLDQWFTGFKGILVPNRSEFHIQTLSLMSRLLQEAEASSADGTGYDRLVRLADEMLKAETVDELFAVTTQMIQKLVESRNAHKSIHRTIARAVELIKERYASNLTLKAVAEEVYLSPSYLSTLFKQEMGIKYIDYLHQYRIEVAKTLLGDGKQKVSSVAMQVGYFDEAHFIHTFKKWTGSSPAAYARYGGETRPGAPS</sequence>
<dbReference type="PROSITE" id="PS00041">
    <property type="entry name" value="HTH_ARAC_FAMILY_1"/>
    <property type="match status" value="1"/>
</dbReference>
<dbReference type="InterPro" id="IPR051552">
    <property type="entry name" value="HptR"/>
</dbReference>
<keyword evidence="5" id="KW-0805">Transcription regulation</keyword>
<accession>A0ABW9XTW7</accession>
<comment type="subcellular location">
    <subcellularLocation>
        <location evidence="1">Cytoplasm</location>
    </subcellularLocation>
</comment>
<evidence type="ECO:0000256" key="2">
    <source>
        <dbReference type="ARBA" id="ARBA00022490"/>
    </source>
</evidence>
<dbReference type="Gene3D" id="1.10.10.60">
    <property type="entry name" value="Homeodomain-like"/>
    <property type="match status" value="2"/>
</dbReference>
<dbReference type="Proteomes" id="UP000665561">
    <property type="component" value="Unassembled WGS sequence"/>
</dbReference>
<dbReference type="SMART" id="SM00448">
    <property type="entry name" value="REC"/>
    <property type="match status" value="1"/>
</dbReference>
<dbReference type="InterPro" id="IPR018062">
    <property type="entry name" value="HTH_AraC-typ_CS"/>
</dbReference>
<dbReference type="InterPro" id="IPR018060">
    <property type="entry name" value="HTH_AraC"/>
</dbReference>
<keyword evidence="3 8" id="KW-0597">Phosphoprotein</keyword>
<evidence type="ECO:0000259" key="9">
    <source>
        <dbReference type="PROSITE" id="PS01124"/>
    </source>
</evidence>
<evidence type="ECO:0000256" key="6">
    <source>
        <dbReference type="ARBA" id="ARBA00023125"/>
    </source>
</evidence>
<dbReference type="PROSITE" id="PS01124">
    <property type="entry name" value="HTH_ARAC_FAMILY_2"/>
    <property type="match status" value="1"/>
</dbReference>
<dbReference type="RefSeq" id="WP_161744574.1">
    <property type="nucleotide sequence ID" value="NZ_JAAAMV010000015.1"/>
</dbReference>
<evidence type="ECO:0000256" key="8">
    <source>
        <dbReference type="PROSITE-ProRule" id="PRU00169"/>
    </source>
</evidence>
<keyword evidence="2" id="KW-0963">Cytoplasm</keyword>
<evidence type="ECO:0000256" key="7">
    <source>
        <dbReference type="ARBA" id="ARBA00023163"/>
    </source>
</evidence>
<keyword evidence="12" id="KW-1185">Reference proteome</keyword>
<dbReference type="SUPFAM" id="SSF46689">
    <property type="entry name" value="Homeodomain-like"/>
    <property type="match status" value="2"/>
</dbReference>
<name>A0ABW9XTW7_9BACL</name>
<keyword evidence="6" id="KW-0238">DNA-binding</keyword>
<feature type="domain" description="Response regulatory" evidence="10">
    <location>
        <begin position="3"/>
        <end position="120"/>
    </location>
</feature>
<dbReference type="InterPro" id="IPR011006">
    <property type="entry name" value="CheY-like_superfamily"/>
</dbReference>
<dbReference type="Gene3D" id="3.40.50.2300">
    <property type="match status" value="1"/>
</dbReference>
<dbReference type="SUPFAM" id="SSF52172">
    <property type="entry name" value="CheY-like"/>
    <property type="match status" value="1"/>
</dbReference>
<keyword evidence="7" id="KW-0804">Transcription</keyword>
<comment type="caution">
    <text evidence="11">The sequence shown here is derived from an EMBL/GenBank/DDBJ whole genome shotgun (WGS) entry which is preliminary data.</text>
</comment>
<dbReference type="PROSITE" id="PS50110">
    <property type="entry name" value="RESPONSE_REGULATORY"/>
    <property type="match status" value="1"/>
</dbReference>
<dbReference type="EMBL" id="JAAAMV010000015">
    <property type="protein sequence ID" value="NBD25767.1"/>
    <property type="molecule type" value="Genomic_DNA"/>
</dbReference>
<feature type="modified residue" description="4-aspartylphosphate" evidence="8">
    <location>
        <position position="55"/>
    </location>
</feature>
<proteinExistence type="predicted"/>
<protein>
    <submittedName>
        <fullName evidence="11">Response regulator</fullName>
    </submittedName>
</protein>
<gene>
    <name evidence="11" type="ORF">GT019_17990</name>
</gene>
<evidence type="ECO:0000256" key="5">
    <source>
        <dbReference type="ARBA" id="ARBA00023015"/>
    </source>
</evidence>
<dbReference type="SMART" id="SM00342">
    <property type="entry name" value="HTH_ARAC"/>
    <property type="match status" value="1"/>
</dbReference>
<dbReference type="InterPro" id="IPR001789">
    <property type="entry name" value="Sig_transdc_resp-reg_receiver"/>
</dbReference>
<reference evidence="11 12" key="1">
    <citation type="submission" date="2020-01" db="EMBL/GenBank/DDBJ databases">
        <title>Paenibacillus soybeanensis sp. nov. isolated from the nodules of soybean (Glycine max(L.) Merr).</title>
        <authorList>
            <person name="Wang H."/>
        </authorList>
    </citation>
    <scope>NUCLEOTIDE SEQUENCE [LARGE SCALE GENOMIC DNA]</scope>
    <source>
        <strain evidence="11 12">T1</strain>
    </source>
</reference>
<organism evidence="11 12">
    <name type="scientific">Paenibacillus glycinis</name>
    <dbReference type="NCBI Taxonomy" id="2697035"/>
    <lineage>
        <taxon>Bacteria</taxon>
        <taxon>Bacillati</taxon>
        <taxon>Bacillota</taxon>
        <taxon>Bacilli</taxon>
        <taxon>Bacillales</taxon>
        <taxon>Paenibacillaceae</taxon>
        <taxon>Paenibacillus</taxon>
    </lineage>
</organism>
<dbReference type="Pfam" id="PF12833">
    <property type="entry name" value="HTH_18"/>
    <property type="match status" value="1"/>
</dbReference>
<evidence type="ECO:0000256" key="3">
    <source>
        <dbReference type="ARBA" id="ARBA00022553"/>
    </source>
</evidence>
<feature type="domain" description="HTH araC/xylS-type" evidence="9">
    <location>
        <begin position="436"/>
        <end position="534"/>
    </location>
</feature>
<dbReference type="PANTHER" id="PTHR42713">
    <property type="entry name" value="HISTIDINE KINASE-RELATED"/>
    <property type="match status" value="1"/>
</dbReference>